<sequence length="474" mass="54820">MQLDGNFHLLMERRSLLIDTIFVGESCSQMRESALSLTKCLAQTAQRTFSDFEEAVEKDATKNIHIDGTVHPLMSYVINYVKFYLIRDQDPFNIPAFRMHSMHRYTNILTMEFFEKANKLALKASQLLEPTKLGELRMSIARSLSELEMFTELGEQSSTARRKMAIDERIMVETYIHRFYQISQFLNYTTMVFGTTAILKFMSANSQSFFQPYLVKRSIRMQWRRHVLIALWEFSEENIKQRIEQDMMALKPQVEDPNEKNNTDYRENKIHTGWLYSRISMHARAQRPPWYLSVVEGGLCEASSRSSSVFTDYVGYLSKGQIQPKEASTSRTSTVFTDYVRYLSKGQIPPKIDVVRRGLGSYTFSMNGSKIEAEIHSLRDANQKPKIYWGVTGFKGIEELCSKMQINIEGLLGQRFDFIRVSGQVGSEGGIAVELQEPQSRRDLGLSMFYLRRFTKKQCGWSVPVFQIKSCVSR</sequence>
<reference evidence="5" key="2">
    <citation type="submission" date="2013-04" db="UniProtKB">
        <authorList>
            <consortium name="EnsemblPlants"/>
        </authorList>
    </citation>
    <scope>IDENTIFICATION</scope>
</reference>
<dbReference type="Pfam" id="PF21385">
    <property type="entry name" value="ACCA_BT"/>
    <property type="match status" value="1"/>
</dbReference>
<evidence type="ECO:0000313" key="5">
    <source>
        <dbReference type="EnsemblPlants" id="OB12G17950.1"/>
    </source>
</evidence>
<dbReference type="PANTHER" id="PTHR45728:SF3">
    <property type="entry name" value="ACETYL-COA CARBOXYLASE"/>
    <property type="match status" value="1"/>
</dbReference>
<dbReference type="Proteomes" id="UP000006038">
    <property type="component" value="Chromosome 12"/>
</dbReference>
<dbReference type="EnsemblPlants" id="OB12G17950.1">
    <property type="protein sequence ID" value="OB12G17950.1"/>
    <property type="gene ID" value="OB12G17950"/>
</dbReference>
<evidence type="ECO:0000259" key="4">
    <source>
        <dbReference type="Pfam" id="PF21385"/>
    </source>
</evidence>
<evidence type="ECO:0000256" key="1">
    <source>
        <dbReference type="ARBA" id="ARBA00006756"/>
    </source>
</evidence>
<protein>
    <recommendedName>
        <fullName evidence="7">Exocyst subunit Exo70 family protein</fullName>
    </recommendedName>
</protein>
<dbReference type="Pfam" id="PF03081">
    <property type="entry name" value="Exo70_C"/>
    <property type="match status" value="1"/>
</dbReference>
<dbReference type="InterPro" id="IPR046364">
    <property type="entry name" value="Exo70_C"/>
</dbReference>
<proteinExistence type="inferred from homology"/>
<accession>J3NCT7</accession>
<keyword evidence="6" id="KW-1185">Reference proteome</keyword>
<dbReference type="GO" id="GO:0006887">
    <property type="term" value="P:exocytosis"/>
    <property type="evidence" value="ECO:0007669"/>
    <property type="project" value="InterPro"/>
</dbReference>
<feature type="domain" description="Exocyst complex subunit Exo70 C-terminal" evidence="3">
    <location>
        <begin position="18"/>
        <end position="83"/>
    </location>
</feature>
<dbReference type="InterPro" id="IPR016159">
    <property type="entry name" value="Cullin_repeat-like_dom_sf"/>
</dbReference>
<dbReference type="GO" id="GO:0003989">
    <property type="term" value="F:acetyl-CoA carboxylase activity"/>
    <property type="evidence" value="ECO:0007669"/>
    <property type="project" value="InterPro"/>
</dbReference>
<dbReference type="PANTHER" id="PTHR45728">
    <property type="entry name" value="ACETYL-COA CARBOXYLASE, ISOFORM A"/>
    <property type="match status" value="1"/>
</dbReference>
<dbReference type="eggNOG" id="KOG0368">
    <property type="taxonomic scope" value="Eukaryota"/>
</dbReference>
<dbReference type="InterPro" id="IPR049076">
    <property type="entry name" value="ACCA"/>
</dbReference>
<organism evidence="5">
    <name type="scientific">Oryza brachyantha</name>
    <name type="common">malo sina</name>
    <dbReference type="NCBI Taxonomy" id="4533"/>
    <lineage>
        <taxon>Eukaryota</taxon>
        <taxon>Viridiplantae</taxon>
        <taxon>Streptophyta</taxon>
        <taxon>Embryophyta</taxon>
        <taxon>Tracheophyta</taxon>
        <taxon>Spermatophyta</taxon>
        <taxon>Magnoliopsida</taxon>
        <taxon>Liliopsida</taxon>
        <taxon>Poales</taxon>
        <taxon>Poaceae</taxon>
        <taxon>BOP clade</taxon>
        <taxon>Oryzoideae</taxon>
        <taxon>Oryzeae</taxon>
        <taxon>Oryzinae</taxon>
        <taxon>Oryza</taxon>
    </lineage>
</organism>
<evidence type="ECO:0008006" key="7">
    <source>
        <dbReference type="Google" id="ProtNLM"/>
    </source>
</evidence>
<dbReference type="GO" id="GO:0006633">
    <property type="term" value="P:fatty acid biosynthetic process"/>
    <property type="evidence" value="ECO:0007669"/>
    <property type="project" value="TreeGrafter"/>
</dbReference>
<comment type="similarity">
    <text evidence="1">Belongs to the EXO70 family.</text>
</comment>
<dbReference type="GO" id="GO:0000145">
    <property type="term" value="C:exocyst"/>
    <property type="evidence" value="ECO:0007669"/>
    <property type="project" value="InterPro"/>
</dbReference>
<keyword evidence="2" id="KW-0813">Transport</keyword>
<dbReference type="SUPFAM" id="SSF74788">
    <property type="entry name" value="Cullin repeat-like"/>
    <property type="match status" value="1"/>
</dbReference>
<dbReference type="AlphaFoldDB" id="J3NCT7"/>
<dbReference type="InterPro" id="IPR049074">
    <property type="entry name" value="ACCA_BT"/>
</dbReference>
<dbReference type="eggNOG" id="KOG2344">
    <property type="taxonomic scope" value="Eukaryota"/>
</dbReference>
<evidence type="ECO:0000256" key="2">
    <source>
        <dbReference type="ARBA" id="ARBA00022448"/>
    </source>
</evidence>
<dbReference type="Gramene" id="OB12G17950.1">
    <property type="protein sequence ID" value="OB12G17950.1"/>
    <property type="gene ID" value="OB12G17950"/>
</dbReference>
<evidence type="ECO:0000259" key="3">
    <source>
        <dbReference type="Pfam" id="PF03081"/>
    </source>
</evidence>
<dbReference type="GO" id="GO:0005546">
    <property type="term" value="F:phosphatidylinositol-4,5-bisphosphate binding"/>
    <property type="evidence" value="ECO:0007669"/>
    <property type="project" value="InterPro"/>
</dbReference>
<reference evidence="5" key="1">
    <citation type="journal article" date="2013" name="Nat. Commun.">
        <title>Whole-genome sequencing of Oryza brachyantha reveals mechanisms underlying Oryza genome evolution.</title>
        <authorList>
            <person name="Chen J."/>
            <person name="Huang Q."/>
            <person name="Gao D."/>
            <person name="Wang J."/>
            <person name="Lang Y."/>
            <person name="Liu T."/>
            <person name="Li B."/>
            <person name="Bai Z."/>
            <person name="Luis Goicoechea J."/>
            <person name="Liang C."/>
            <person name="Chen C."/>
            <person name="Zhang W."/>
            <person name="Sun S."/>
            <person name="Liao Y."/>
            <person name="Zhang X."/>
            <person name="Yang L."/>
            <person name="Song C."/>
            <person name="Wang M."/>
            <person name="Shi J."/>
            <person name="Liu G."/>
            <person name="Liu J."/>
            <person name="Zhou H."/>
            <person name="Zhou W."/>
            <person name="Yu Q."/>
            <person name="An N."/>
            <person name="Chen Y."/>
            <person name="Cai Q."/>
            <person name="Wang B."/>
            <person name="Liu B."/>
            <person name="Min J."/>
            <person name="Huang Y."/>
            <person name="Wu H."/>
            <person name="Li Z."/>
            <person name="Zhang Y."/>
            <person name="Yin Y."/>
            <person name="Song W."/>
            <person name="Jiang J."/>
            <person name="Jackson S.A."/>
            <person name="Wing R.A."/>
            <person name="Wang J."/>
            <person name="Chen M."/>
        </authorList>
    </citation>
    <scope>NUCLEOTIDE SEQUENCE [LARGE SCALE GENOMIC DNA]</scope>
    <source>
        <strain evidence="5">cv. IRGC 101232</strain>
    </source>
</reference>
<dbReference type="HOGENOM" id="CLU_576685_0_0_1"/>
<evidence type="ECO:0000313" key="6">
    <source>
        <dbReference type="Proteomes" id="UP000006038"/>
    </source>
</evidence>
<dbReference type="STRING" id="4533.J3NCT7"/>
<feature type="domain" description="Acetyl-CoA carboxylase BT" evidence="4">
    <location>
        <begin position="292"/>
        <end position="381"/>
    </location>
</feature>
<dbReference type="Gene3D" id="1.20.1280.170">
    <property type="entry name" value="Exocyst complex component Exo70"/>
    <property type="match status" value="1"/>
</dbReference>
<name>J3NCT7_ORYBR</name>